<accession>A0A8J3VW58</accession>
<evidence type="ECO:0000313" key="6">
    <source>
        <dbReference type="Proteomes" id="UP000642748"/>
    </source>
</evidence>
<evidence type="ECO:0000256" key="2">
    <source>
        <dbReference type="ARBA" id="ARBA00006739"/>
    </source>
</evidence>
<keyword evidence="4" id="KW-0808">Transferase</keyword>
<dbReference type="EMBL" id="BONZ01000112">
    <property type="protein sequence ID" value="GIH21010.1"/>
    <property type="molecule type" value="Genomic_DNA"/>
</dbReference>
<comment type="similarity">
    <text evidence="2">Belongs to the glycosyltransferase 2 family.</text>
</comment>
<reference evidence="5" key="1">
    <citation type="submission" date="2021-01" db="EMBL/GenBank/DDBJ databases">
        <title>Whole genome shotgun sequence of Rugosimonospora africana NBRC 104875.</title>
        <authorList>
            <person name="Komaki H."/>
            <person name="Tamura T."/>
        </authorList>
    </citation>
    <scope>NUCLEOTIDE SEQUENCE</scope>
    <source>
        <strain evidence="5">NBRC 104875</strain>
    </source>
</reference>
<gene>
    <name evidence="5" type="ORF">Raf01_91820</name>
</gene>
<evidence type="ECO:0000256" key="1">
    <source>
        <dbReference type="ARBA" id="ARBA00004776"/>
    </source>
</evidence>
<proteinExistence type="inferred from homology"/>
<evidence type="ECO:0000256" key="4">
    <source>
        <dbReference type="ARBA" id="ARBA00022679"/>
    </source>
</evidence>
<keyword evidence="3" id="KW-0328">Glycosyltransferase</keyword>
<dbReference type="PANTHER" id="PTHR43179:SF12">
    <property type="entry name" value="GALACTOFURANOSYLTRANSFERASE GLFT2"/>
    <property type="match status" value="1"/>
</dbReference>
<dbReference type="PANTHER" id="PTHR43179">
    <property type="entry name" value="RHAMNOSYLTRANSFERASE WBBL"/>
    <property type="match status" value="1"/>
</dbReference>
<sequence>MNETNPPAGRRSTSVIVHYGDLEPTVRLANHLAGFDTDVVVVANDRSPRPEALHGRVEWIVPDRNLGYGEAFMTAARGRSTEALVLLNNDIALPRETFERCLDALLGEQDVGVVGPVLRREDNSLQSGAARLTRWRRVPRVLIDPGPVTVECVWVTGAVMFIRREVAQRVGMDGSFFLGAEDADLCIRARRAGWRILCRGDAVAIHHGSRVIGTRWNYYSTRNRVWYTRSCFGLLPAVLNWTCAVLMLPRVVLADLVKRNDLTASRLCVLALAHAWRRKPAAAEGPLAGEPFPDRLIGSKALRA</sequence>
<evidence type="ECO:0000256" key="3">
    <source>
        <dbReference type="ARBA" id="ARBA00022676"/>
    </source>
</evidence>
<dbReference type="Proteomes" id="UP000642748">
    <property type="component" value="Unassembled WGS sequence"/>
</dbReference>
<dbReference type="Gene3D" id="3.90.550.10">
    <property type="entry name" value="Spore Coat Polysaccharide Biosynthesis Protein SpsA, Chain A"/>
    <property type="match status" value="1"/>
</dbReference>
<dbReference type="SUPFAM" id="SSF53448">
    <property type="entry name" value="Nucleotide-diphospho-sugar transferases"/>
    <property type="match status" value="1"/>
</dbReference>
<dbReference type="GO" id="GO:0016757">
    <property type="term" value="F:glycosyltransferase activity"/>
    <property type="evidence" value="ECO:0007669"/>
    <property type="project" value="UniProtKB-KW"/>
</dbReference>
<dbReference type="InterPro" id="IPR029044">
    <property type="entry name" value="Nucleotide-diphossugar_trans"/>
</dbReference>
<comment type="pathway">
    <text evidence="1">Cell wall biogenesis; cell wall polysaccharide biosynthesis.</text>
</comment>
<dbReference type="AlphaFoldDB" id="A0A8J3VW58"/>
<protein>
    <recommendedName>
        <fullName evidence="7">Glycosyltransferase</fullName>
    </recommendedName>
</protein>
<evidence type="ECO:0000313" key="5">
    <source>
        <dbReference type="EMBL" id="GIH21010.1"/>
    </source>
</evidence>
<evidence type="ECO:0008006" key="7">
    <source>
        <dbReference type="Google" id="ProtNLM"/>
    </source>
</evidence>
<keyword evidence="6" id="KW-1185">Reference proteome</keyword>
<dbReference type="RefSeq" id="WP_203924413.1">
    <property type="nucleotide sequence ID" value="NZ_BONZ01000112.1"/>
</dbReference>
<comment type="caution">
    <text evidence="5">The sequence shown here is derived from an EMBL/GenBank/DDBJ whole genome shotgun (WGS) entry which is preliminary data.</text>
</comment>
<organism evidence="5 6">
    <name type="scientific">Rugosimonospora africana</name>
    <dbReference type="NCBI Taxonomy" id="556532"/>
    <lineage>
        <taxon>Bacteria</taxon>
        <taxon>Bacillati</taxon>
        <taxon>Actinomycetota</taxon>
        <taxon>Actinomycetes</taxon>
        <taxon>Micromonosporales</taxon>
        <taxon>Micromonosporaceae</taxon>
        <taxon>Rugosimonospora</taxon>
    </lineage>
</organism>
<dbReference type="Pfam" id="PF13641">
    <property type="entry name" value="Glyco_tranf_2_3"/>
    <property type="match status" value="1"/>
</dbReference>
<name>A0A8J3VW58_9ACTN</name>